<feature type="transmembrane region" description="Helical" evidence="1">
    <location>
        <begin position="122"/>
        <end position="141"/>
    </location>
</feature>
<dbReference type="EMBL" id="JABBWG010000003">
    <property type="protein sequence ID" value="KAG1824499.1"/>
    <property type="molecule type" value="Genomic_DNA"/>
</dbReference>
<keyword evidence="3" id="KW-1185">Reference proteome</keyword>
<keyword evidence="1" id="KW-0472">Membrane</keyword>
<protein>
    <submittedName>
        <fullName evidence="2">Uncharacterized protein</fullName>
    </submittedName>
</protein>
<accession>A0A9P7JI48</accession>
<evidence type="ECO:0000313" key="3">
    <source>
        <dbReference type="Proteomes" id="UP000807769"/>
    </source>
</evidence>
<keyword evidence="1" id="KW-1133">Transmembrane helix</keyword>
<reference evidence="2" key="1">
    <citation type="journal article" date="2020" name="New Phytol.">
        <title>Comparative genomics reveals dynamic genome evolution in host specialist ectomycorrhizal fungi.</title>
        <authorList>
            <person name="Lofgren L.A."/>
            <person name="Nguyen N.H."/>
            <person name="Vilgalys R."/>
            <person name="Ruytinx J."/>
            <person name="Liao H.L."/>
            <person name="Branco S."/>
            <person name="Kuo A."/>
            <person name="LaButti K."/>
            <person name="Lipzen A."/>
            <person name="Andreopoulos W."/>
            <person name="Pangilinan J."/>
            <person name="Riley R."/>
            <person name="Hundley H."/>
            <person name="Na H."/>
            <person name="Barry K."/>
            <person name="Grigoriev I.V."/>
            <person name="Stajich J.E."/>
            <person name="Kennedy P.G."/>
        </authorList>
    </citation>
    <scope>NUCLEOTIDE SEQUENCE</scope>
    <source>
        <strain evidence="2">MN1</strain>
    </source>
</reference>
<dbReference type="GeneID" id="64626349"/>
<comment type="caution">
    <text evidence="2">The sequence shown here is derived from an EMBL/GenBank/DDBJ whole genome shotgun (WGS) entry which is preliminary data.</text>
</comment>
<dbReference type="Proteomes" id="UP000807769">
    <property type="component" value="Unassembled WGS sequence"/>
</dbReference>
<dbReference type="RefSeq" id="XP_041198216.1">
    <property type="nucleotide sequence ID" value="XM_041332332.1"/>
</dbReference>
<evidence type="ECO:0000256" key="1">
    <source>
        <dbReference type="SAM" id="Phobius"/>
    </source>
</evidence>
<name>A0A9P7JI48_9AGAM</name>
<organism evidence="2 3">
    <name type="scientific">Suillus subaureus</name>
    <dbReference type="NCBI Taxonomy" id="48587"/>
    <lineage>
        <taxon>Eukaryota</taxon>
        <taxon>Fungi</taxon>
        <taxon>Dikarya</taxon>
        <taxon>Basidiomycota</taxon>
        <taxon>Agaricomycotina</taxon>
        <taxon>Agaricomycetes</taxon>
        <taxon>Agaricomycetidae</taxon>
        <taxon>Boletales</taxon>
        <taxon>Suillineae</taxon>
        <taxon>Suillaceae</taxon>
        <taxon>Suillus</taxon>
    </lineage>
</organism>
<dbReference type="AlphaFoldDB" id="A0A9P7JI48"/>
<keyword evidence="1" id="KW-0812">Transmembrane</keyword>
<proteinExistence type="predicted"/>
<gene>
    <name evidence="2" type="ORF">BJ212DRAFT_1295653</name>
</gene>
<sequence length="155" mass="17425">MSFILTNYNNPLAGAITLRFPSVYNRLLKLEAEGQSLRRHEAVNVDLKTLDSDTVQHLSTSGRKVPKLILSGLPGYDENRDATMRKVSGDILLCARRIQSVRVRVEAKVLEICNNQVRIRTYAIFVMAEFALLTVGLSAQFEFRIVMVPDRGESS</sequence>
<evidence type="ECO:0000313" key="2">
    <source>
        <dbReference type="EMBL" id="KAG1824499.1"/>
    </source>
</evidence>